<dbReference type="FunFam" id="3.50.50.60:FF:000051">
    <property type="entry name" value="Glutathione reductase"/>
    <property type="match status" value="1"/>
</dbReference>
<dbReference type="PANTHER" id="PTHR42737">
    <property type="entry name" value="GLUTATHIONE REDUCTASE"/>
    <property type="match status" value="1"/>
</dbReference>
<keyword evidence="5" id="KW-0285">Flavoprotein</keyword>
<evidence type="ECO:0000256" key="6">
    <source>
        <dbReference type="ARBA" id="ARBA00022827"/>
    </source>
</evidence>
<dbReference type="InterPro" id="IPR001100">
    <property type="entry name" value="Pyr_nuc-diS_OxRdtase"/>
</dbReference>
<dbReference type="Pfam" id="PF07992">
    <property type="entry name" value="Pyr_redox_2"/>
    <property type="match status" value="1"/>
</dbReference>
<dbReference type="PRINTS" id="PR00368">
    <property type="entry name" value="FADPNR"/>
</dbReference>
<sequence>MKYDYDLFVIGAGSGGVRASRMASSFGAKVAVCEDLYMGGTCVNVGCVPKKLYVYASEYSRHFTESKGFGWSTGDISFDWATLRDNKTKEISRLNGIYDGILEKAKVEVIKGRGKLVDQHTVEVNGQKYTAERILLAVGGWPSVPDITGREHVISSNEIFDLETFPKRLVIVGGGYIGVEFAGIFNGLGSQVTLLHRGDLFLHGFDNEIRQFAAQEMPKKGVNLRFNTDVTSIEKQADESLKVNLKDGSFIIADTVLYATGRKPQLDNLGLENVNITVTDKGYIQVNEQFQTSEPSIYALGDATGGMELTPVALEEGMTLARGLYDNQPFKLDYSNIATTVFCQPNISTVGMTEEQARADYSNVVKYRSSFKAMKHTISGSDERTLMKILVDGDTDKVLGVHMVGPDAGEIMQGIAIAIKAGATKADFDATIGIHPTAAEEFVTMREPVTD</sequence>
<dbReference type="NCBIfam" id="NF004776">
    <property type="entry name" value="PRK06116.1"/>
    <property type="match status" value="1"/>
</dbReference>
<accession>A0A0F9S2C2</accession>
<dbReference type="InterPro" id="IPR016156">
    <property type="entry name" value="FAD/NAD-linked_Rdtase_dimer_sf"/>
</dbReference>
<dbReference type="GO" id="GO:0050660">
    <property type="term" value="F:flavin adenine dinucleotide binding"/>
    <property type="evidence" value="ECO:0007669"/>
    <property type="project" value="InterPro"/>
</dbReference>
<evidence type="ECO:0000256" key="2">
    <source>
        <dbReference type="ARBA" id="ARBA00007532"/>
    </source>
</evidence>
<comment type="cofactor">
    <cofactor evidence="1">
        <name>FAD</name>
        <dbReference type="ChEBI" id="CHEBI:57692"/>
    </cofactor>
</comment>
<reference evidence="14" key="1">
    <citation type="journal article" date="2015" name="Nature">
        <title>Complex archaea that bridge the gap between prokaryotes and eukaryotes.</title>
        <authorList>
            <person name="Spang A."/>
            <person name="Saw J.H."/>
            <person name="Jorgensen S.L."/>
            <person name="Zaremba-Niedzwiedzka K."/>
            <person name="Martijn J."/>
            <person name="Lind A.E."/>
            <person name="van Eijk R."/>
            <person name="Schleper C."/>
            <person name="Guy L."/>
            <person name="Ettema T.J."/>
        </authorList>
    </citation>
    <scope>NUCLEOTIDE SEQUENCE</scope>
</reference>
<dbReference type="Pfam" id="PF02852">
    <property type="entry name" value="Pyr_redox_dim"/>
    <property type="match status" value="1"/>
</dbReference>
<comment type="caution">
    <text evidence="14">The sequence shown here is derived from an EMBL/GenBank/DDBJ whole genome shotgun (WGS) entry which is preliminary data.</text>
</comment>
<dbReference type="Gene3D" id="3.50.50.60">
    <property type="entry name" value="FAD/NAD(P)-binding domain"/>
    <property type="match status" value="2"/>
</dbReference>
<proteinExistence type="inferred from homology"/>
<dbReference type="EC" id="1.8.1.7" evidence="4"/>
<evidence type="ECO:0000313" key="14">
    <source>
        <dbReference type="EMBL" id="KKN62925.1"/>
    </source>
</evidence>
<evidence type="ECO:0000256" key="10">
    <source>
        <dbReference type="ARBA" id="ARBA00023284"/>
    </source>
</evidence>
<evidence type="ECO:0000256" key="11">
    <source>
        <dbReference type="ARBA" id="ARBA00049142"/>
    </source>
</evidence>
<dbReference type="GO" id="GO:0004362">
    <property type="term" value="F:glutathione-disulfide reductase (NADPH) activity"/>
    <property type="evidence" value="ECO:0007669"/>
    <property type="project" value="UniProtKB-EC"/>
</dbReference>
<comment type="catalytic activity">
    <reaction evidence="11">
        <text>2 glutathione + NADP(+) = glutathione disulfide + NADPH + H(+)</text>
        <dbReference type="Rhea" id="RHEA:11740"/>
        <dbReference type="ChEBI" id="CHEBI:15378"/>
        <dbReference type="ChEBI" id="CHEBI:57783"/>
        <dbReference type="ChEBI" id="CHEBI:57925"/>
        <dbReference type="ChEBI" id="CHEBI:58297"/>
        <dbReference type="ChEBI" id="CHEBI:58349"/>
        <dbReference type="EC" id="1.8.1.7"/>
    </reaction>
</comment>
<dbReference type="Gene3D" id="3.30.390.30">
    <property type="match status" value="1"/>
</dbReference>
<dbReference type="InterPro" id="IPR012999">
    <property type="entry name" value="Pyr_OxRdtase_I_AS"/>
</dbReference>
<protein>
    <recommendedName>
        <fullName evidence="4">glutathione-disulfide reductase</fullName>
        <ecNumber evidence="4">1.8.1.7</ecNumber>
    </recommendedName>
</protein>
<dbReference type="InterPro" id="IPR004099">
    <property type="entry name" value="Pyr_nucl-diS_OxRdtase_dimer"/>
</dbReference>
<comment type="similarity">
    <text evidence="2">Belongs to the class-I pyridine nucleotide-disulfide oxidoreductase family.</text>
</comment>
<evidence type="ECO:0000259" key="13">
    <source>
        <dbReference type="Pfam" id="PF07992"/>
    </source>
</evidence>
<evidence type="ECO:0000256" key="5">
    <source>
        <dbReference type="ARBA" id="ARBA00022630"/>
    </source>
</evidence>
<comment type="subunit">
    <text evidence="3">Homodimer.</text>
</comment>
<keyword evidence="10" id="KW-0676">Redox-active center</keyword>
<dbReference type="SUPFAM" id="SSF55424">
    <property type="entry name" value="FAD/NAD-linked reductases, dimerisation (C-terminal) domain"/>
    <property type="match status" value="1"/>
</dbReference>
<dbReference type="PIRSF" id="PIRSF000350">
    <property type="entry name" value="Mercury_reductase_MerA"/>
    <property type="match status" value="1"/>
</dbReference>
<gene>
    <name evidence="14" type="ORF">LCGC14_0506960</name>
</gene>
<dbReference type="InterPro" id="IPR046952">
    <property type="entry name" value="GSHR/TRXR-like"/>
</dbReference>
<dbReference type="PANTHER" id="PTHR42737:SF2">
    <property type="entry name" value="GLUTATHIONE REDUCTASE"/>
    <property type="match status" value="1"/>
</dbReference>
<dbReference type="GO" id="GO:0045454">
    <property type="term" value="P:cell redox homeostasis"/>
    <property type="evidence" value="ECO:0007669"/>
    <property type="project" value="InterPro"/>
</dbReference>
<dbReference type="GO" id="GO:0005829">
    <property type="term" value="C:cytosol"/>
    <property type="evidence" value="ECO:0007669"/>
    <property type="project" value="TreeGrafter"/>
</dbReference>
<dbReference type="EMBL" id="LAZR01000607">
    <property type="protein sequence ID" value="KKN62925.1"/>
    <property type="molecule type" value="Genomic_DNA"/>
</dbReference>
<dbReference type="NCBIfam" id="TIGR01424">
    <property type="entry name" value="gluta_reduc_2"/>
    <property type="match status" value="1"/>
</dbReference>
<feature type="domain" description="Pyridine nucleotide-disulphide oxidoreductase dimerisation" evidence="12">
    <location>
        <begin position="337"/>
        <end position="445"/>
    </location>
</feature>
<keyword evidence="6" id="KW-0274">FAD</keyword>
<evidence type="ECO:0000256" key="8">
    <source>
        <dbReference type="ARBA" id="ARBA00023002"/>
    </source>
</evidence>
<dbReference type="AlphaFoldDB" id="A0A0F9S2C2"/>
<dbReference type="GO" id="GO:0005739">
    <property type="term" value="C:mitochondrion"/>
    <property type="evidence" value="ECO:0007669"/>
    <property type="project" value="TreeGrafter"/>
</dbReference>
<evidence type="ECO:0000256" key="9">
    <source>
        <dbReference type="ARBA" id="ARBA00023157"/>
    </source>
</evidence>
<evidence type="ECO:0000256" key="7">
    <source>
        <dbReference type="ARBA" id="ARBA00022857"/>
    </source>
</evidence>
<dbReference type="GO" id="GO:0034599">
    <property type="term" value="P:cellular response to oxidative stress"/>
    <property type="evidence" value="ECO:0007669"/>
    <property type="project" value="TreeGrafter"/>
</dbReference>
<dbReference type="InterPro" id="IPR036188">
    <property type="entry name" value="FAD/NAD-bd_sf"/>
</dbReference>
<feature type="domain" description="FAD/NAD(P)-binding" evidence="13">
    <location>
        <begin position="5"/>
        <end position="317"/>
    </location>
</feature>
<dbReference type="InterPro" id="IPR006324">
    <property type="entry name" value="GSHR"/>
</dbReference>
<dbReference type="SUPFAM" id="SSF51905">
    <property type="entry name" value="FAD/NAD(P)-binding domain"/>
    <property type="match status" value="1"/>
</dbReference>
<name>A0A0F9S2C2_9ZZZZ</name>
<keyword evidence="8" id="KW-0560">Oxidoreductase</keyword>
<dbReference type="GO" id="GO:0006749">
    <property type="term" value="P:glutathione metabolic process"/>
    <property type="evidence" value="ECO:0007669"/>
    <property type="project" value="InterPro"/>
</dbReference>
<keyword evidence="7" id="KW-0521">NADP</keyword>
<keyword evidence="9" id="KW-1015">Disulfide bond</keyword>
<dbReference type="GO" id="GO:0050661">
    <property type="term" value="F:NADP binding"/>
    <property type="evidence" value="ECO:0007669"/>
    <property type="project" value="InterPro"/>
</dbReference>
<organism evidence="14">
    <name type="scientific">marine sediment metagenome</name>
    <dbReference type="NCBI Taxonomy" id="412755"/>
    <lineage>
        <taxon>unclassified sequences</taxon>
        <taxon>metagenomes</taxon>
        <taxon>ecological metagenomes</taxon>
    </lineage>
</organism>
<dbReference type="PROSITE" id="PS00076">
    <property type="entry name" value="PYRIDINE_REDOX_1"/>
    <property type="match status" value="1"/>
</dbReference>
<evidence type="ECO:0000256" key="4">
    <source>
        <dbReference type="ARBA" id="ARBA00012607"/>
    </source>
</evidence>
<dbReference type="InterPro" id="IPR023753">
    <property type="entry name" value="FAD/NAD-binding_dom"/>
</dbReference>
<evidence type="ECO:0000259" key="12">
    <source>
        <dbReference type="Pfam" id="PF02852"/>
    </source>
</evidence>
<dbReference type="PRINTS" id="PR00411">
    <property type="entry name" value="PNDRDTASEI"/>
</dbReference>
<evidence type="ECO:0000256" key="3">
    <source>
        <dbReference type="ARBA" id="ARBA00011738"/>
    </source>
</evidence>
<evidence type="ECO:0000256" key="1">
    <source>
        <dbReference type="ARBA" id="ARBA00001974"/>
    </source>
</evidence>